<organism evidence="1 2">
    <name type="scientific">Diplodia seriata</name>
    <dbReference type="NCBI Taxonomy" id="420778"/>
    <lineage>
        <taxon>Eukaryota</taxon>
        <taxon>Fungi</taxon>
        <taxon>Dikarya</taxon>
        <taxon>Ascomycota</taxon>
        <taxon>Pezizomycotina</taxon>
        <taxon>Dothideomycetes</taxon>
        <taxon>Dothideomycetes incertae sedis</taxon>
        <taxon>Botryosphaeriales</taxon>
        <taxon>Botryosphaeriaceae</taxon>
        <taxon>Diplodia</taxon>
    </lineage>
</organism>
<dbReference type="EMBL" id="JAJVCZ030000003">
    <property type="protein sequence ID" value="KAL0261732.1"/>
    <property type="molecule type" value="Genomic_DNA"/>
</dbReference>
<gene>
    <name evidence="1" type="ORF">SLS55_003162</name>
</gene>
<evidence type="ECO:0000313" key="1">
    <source>
        <dbReference type="EMBL" id="KAL0261732.1"/>
    </source>
</evidence>
<sequence>MTLAKFTKGTQFVDLCSIMASSALQKLLQGILPLWLGPDRTQPASNHILNYNKPKPNSLVKVGDVMAESWTTKTDGDDDAKLLRSESKAWAGA</sequence>
<reference evidence="1 2" key="1">
    <citation type="submission" date="2024-02" db="EMBL/GenBank/DDBJ databases">
        <title>De novo assembly and annotation of 12 fungi associated with fruit tree decline syndrome in Ontario, Canada.</title>
        <authorList>
            <person name="Sulman M."/>
            <person name="Ellouze W."/>
            <person name="Ilyukhin E."/>
        </authorList>
    </citation>
    <scope>NUCLEOTIDE SEQUENCE [LARGE SCALE GENOMIC DNA]</scope>
    <source>
        <strain evidence="1 2">FDS-637</strain>
    </source>
</reference>
<proteinExistence type="predicted"/>
<protein>
    <submittedName>
        <fullName evidence="1">Uncharacterized protein</fullName>
    </submittedName>
</protein>
<evidence type="ECO:0000313" key="2">
    <source>
        <dbReference type="Proteomes" id="UP001430584"/>
    </source>
</evidence>
<dbReference type="GeneID" id="92007247"/>
<keyword evidence="2" id="KW-1185">Reference proteome</keyword>
<comment type="caution">
    <text evidence="1">The sequence shown here is derived from an EMBL/GenBank/DDBJ whole genome shotgun (WGS) entry which is preliminary data.</text>
</comment>
<name>A0ABR3CM74_9PEZI</name>
<dbReference type="RefSeq" id="XP_066634761.1">
    <property type="nucleotide sequence ID" value="XM_066774642.1"/>
</dbReference>
<dbReference type="Proteomes" id="UP001430584">
    <property type="component" value="Unassembled WGS sequence"/>
</dbReference>
<accession>A0ABR3CM74</accession>